<dbReference type="STRING" id="1121013.GCA_000426365_01586"/>
<dbReference type="GO" id="GO:0003677">
    <property type="term" value="F:DNA binding"/>
    <property type="evidence" value="ECO:0007669"/>
    <property type="project" value="InterPro"/>
</dbReference>
<dbReference type="AlphaFoldDB" id="A0A091BE90"/>
<evidence type="ECO:0000256" key="3">
    <source>
        <dbReference type="ARBA" id="ARBA00023082"/>
    </source>
</evidence>
<evidence type="ECO:0000256" key="2">
    <source>
        <dbReference type="ARBA" id="ARBA00023015"/>
    </source>
</evidence>
<keyword evidence="8" id="KW-1185">Reference proteome</keyword>
<dbReference type="EMBL" id="AWXU01000013">
    <property type="protein sequence ID" value="KFN50968.1"/>
    <property type="molecule type" value="Genomic_DNA"/>
</dbReference>
<dbReference type="GO" id="GO:0006352">
    <property type="term" value="P:DNA-templated transcription initiation"/>
    <property type="evidence" value="ECO:0007669"/>
    <property type="project" value="InterPro"/>
</dbReference>
<proteinExistence type="inferred from homology"/>
<evidence type="ECO:0000259" key="6">
    <source>
        <dbReference type="Pfam" id="PF08281"/>
    </source>
</evidence>
<dbReference type="SUPFAM" id="SSF88659">
    <property type="entry name" value="Sigma3 and sigma4 domains of RNA polymerase sigma factors"/>
    <property type="match status" value="1"/>
</dbReference>
<reference evidence="7 8" key="1">
    <citation type="submission" date="2013-09" db="EMBL/GenBank/DDBJ databases">
        <title>Genome sequencing of Arenimonas composti.</title>
        <authorList>
            <person name="Chen F."/>
            <person name="Wang G."/>
        </authorList>
    </citation>
    <scope>NUCLEOTIDE SEQUENCE [LARGE SCALE GENOMIC DNA]</scope>
    <source>
        <strain evidence="7 8">TR7-09</strain>
    </source>
</reference>
<dbReference type="InterPro" id="IPR007627">
    <property type="entry name" value="RNA_pol_sigma70_r2"/>
</dbReference>
<dbReference type="Pfam" id="PF04542">
    <property type="entry name" value="Sigma70_r2"/>
    <property type="match status" value="1"/>
</dbReference>
<dbReference type="Gene3D" id="1.10.10.10">
    <property type="entry name" value="Winged helix-like DNA-binding domain superfamily/Winged helix DNA-binding domain"/>
    <property type="match status" value="1"/>
</dbReference>
<dbReference type="InterPro" id="IPR039425">
    <property type="entry name" value="RNA_pol_sigma-70-like"/>
</dbReference>
<dbReference type="InterPro" id="IPR013324">
    <property type="entry name" value="RNA_pol_sigma_r3/r4-like"/>
</dbReference>
<dbReference type="RefSeq" id="WP_245570639.1">
    <property type="nucleotide sequence ID" value="NZ_AUFF01000003.1"/>
</dbReference>
<keyword evidence="3" id="KW-0731">Sigma factor</keyword>
<evidence type="ECO:0000256" key="4">
    <source>
        <dbReference type="ARBA" id="ARBA00023163"/>
    </source>
</evidence>
<comment type="similarity">
    <text evidence="1">Belongs to the sigma-70 factor family. ECF subfamily.</text>
</comment>
<dbReference type="InterPro" id="IPR014284">
    <property type="entry name" value="RNA_pol_sigma-70_dom"/>
</dbReference>
<keyword evidence="2" id="KW-0805">Transcription regulation</keyword>
<dbReference type="eggNOG" id="COG1595">
    <property type="taxonomic scope" value="Bacteria"/>
</dbReference>
<evidence type="ECO:0000259" key="5">
    <source>
        <dbReference type="Pfam" id="PF04542"/>
    </source>
</evidence>
<evidence type="ECO:0000313" key="7">
    <source>
        <dbReference type="EMBL" id="KFN50968.1"/>
    </source>
</evidence>
<dbReference type="SUPFAM" id="SSF88946">
    <property type="entry name" value="Sigma2 domain of RNA polymerase sigma factors"/>
    <property type="match status" value="1"/>
</dbReference>
<accession>A0A091BE90</accession>
<organism evidence="7 8">
    <name type="scientific">Arenimonas composti TR7-09 = DSM 18010</name>
    <dbReference type="NCBI Taxonomy" id="1121013"/>
    <lineage>
        <taxon>Bacteria</taxon>
        <taxon>Pseudomonadati</taxon>
        <taxon>Pseudomonadota</taxon>
        <taxon>Gammaproteobacteria</taxon>
        <taxon>Lysobacterales</taxon>
        <taxon>Lysobacteraceae</taxon>
        <taxon>Arenimonas</taxon>
    </lineage>
</organism>
<keyword evidence="4" id="KW-0804">Transcription</keyword>
<dbReference type="PANTHER" id="PTHR43133">
    <property type="entry name" value="RNA POLYMERASE ECF-TYPE SIGMA FACTO"/>
    <property type="match status" value="1"/>
</dbReference>
<dbReference type="InterPro" id="IPR013325">
    <property type="entry name" value="RNA_pol_sigma_r2"/>
</dbReference>
<dbReference type="PANTHER" id="PTHR43133:SF46">
    <property type="entry name" value="RNA POLYMERASE SIGMA-70 FACTOR ECF SUBFAMILY"/>
    <property type="match status" value="1"/>
</dbReference>
<sequence>MTSPSAFAIDVPESLVARARGGEASAFEQLYRRFERPVFTLALRLLGDREEAQDALQDTMLKLFDRIGEFRAESPFWGWLRQIAVNEALMRLRKRSRQPFADDADEVELEAHETLLPPAAADAALLSKALQAMPDATRSVLWLYHAEGYTHDEIAALMGRTASFSKSQLARGTRRLREQLQITPELSHA</sequence>
<evidence type="ECO:0008006" key="9">
    <source>
        <dbReference type="Google" id="ProtNLM"/>
    </source>
</evidence>
<dbReference type="NCBIfam" id="TIGR02937">
    <property type="entry name" value="sigma70-ECF"/>
    <property type="match status" value="1"/>
</dbReference>
<name>A0A091BE90_9GAMM</name>
<evidence type="ECO:0000313" key="8">
    <source>
        <dbReference type="Proteomes" id="UP000029391"/>
    </source>
</evidence>
<feature type="domain" description="RNA polymerase sigma-70 region 2" evidence="5">
    <location>
        <begin position="30"/>
        <end position="97"/>
    </location>
</feature>
<dbReference type="GO" id="GO:0016987">
    <property type="term" value="F:sigma factor activity"/>
    <property type="evidence" value="ECO:0007669"/>
    <property type="project" value="UniProtKB-KW"/>
</dbReference>
<comment type="caution">
    <text evidence="7">The sequence shown here is derived from an EMBL/GenBank/DDBJ whole genome shotgun (WGS) entry which is preliminary data.</text>
</comment>
<dbReference type="Gene3D" id="1.10.1740.10">
    <property type="match status" value="1"/>
</dbReference>
<feature type="domain" description="RNA polymerase sigma factor 70 region 4 type 2" evidence="6">
    <location>
        <begin position="125"/>
        <end position="176"/>
    </location>
</feature>
<dbReference type="Proteomes" id="UP000029391">
    <property type="component" value="Unassembled WGS sequence"/>
</dbReference>
<dbReference type="Pfam" id="PF08281">
    <property type="entry name" value="Sigma70_r4_2"/>
    <property type="match status" value="1"/>
</dbReference>
<protein>
    <recommendedName>
        <fullName evidence="9">RNA polymerase subunit sigma-24</fullName>
    </recommendedName>
</protein>
<gene>
    <name evidence="7" type="ORF">P873_05015</name>
</gene>
<dbReference type="InterPro" id="IPR036388">
    <property type="entry name" value="WH-like_DNA-bd_sf"/>
</dbReference>
<dbReference type="InterPro" id="IPR013249">
    <property type="entry name" value="RNA_pol_sigma70_r4_t2"/>
</dbReference>
<evidence type="ECO:0000256" key="1">
    <source>
        <dbReference type="ARBA" id="ARBA00010641"/>
    </source>
</evidence>